<feature type="compositionally biased region" description="Polar residues" evidence="1">
    <location>
        <begin position="102"/>
        <end position="115"/>
    </location>
</feature>
<sequence>MVERCWRAWACALVLVGVAEGVASQRDLTLPLLQEEAARFPVFFSIPEPRAEPSKRQSFSAWGGKRASWHPALRSGSGLPLSLRDIYLHLFKQARRGERPQPHSNPVEQTSNKGPSTARAPGNSQEQFTLTTGNNCPKTLALSSVSDTAASHGSSTPYPVFLFRLQ</sequence>
<evidence type="ECO:0000256" key="2">
    <source>
        <dbReference type="SAM" id="SignalP"/>
    </source>
</evidence>
<dbReference type="EMBL" id="QCYY01000447">
    <property type="protein sequence ID" value="ROT85109.1"/>
    <property type="molecule type" value="Genomic_DNA"/>
</dbReference>
<evidence type="ECO:0000313" key="4">
    <source>
        <dbReference type="Proteomes" id="UP000283509"/>
    </source>
</evidence>
<reference evidence="3 4" key="1">
    <citation type="submission" date="2018-04" db="EMBL/GenBank/DDBJ databases">
        <authorList>
            <person name="Zhang X."/>
            <person name="Yuan J."/>
            <person name="Li F."/>
            <person name="Xiang J."/>
        </authorList>
    </citation>
    <scope>NUCLEOTIDE SEQUENCE [LARGE SCALE GENOMIC DNA]</scope>
    <source>
        <tissue evidence="3">Muscle</tissue>
    </source>
</reference>
<dbReference type="AlphaFoldDB" id="A0A423U8T5"/>
<keyword evidence="4" id="KW-1185">Reference proteome</keyword>
<evidence type="ECO:0000256" key="1">
    <source>
        <dbReference type="SAM" id="MobiDB-lite"/>
    </source>
</evidence>
<keyword evidence="2" id="KW-0732">Signal</keyword>
<proteinExistence type="predicted"/>
<feature type="region of interest" description="Disordered" evidence="1">
    <location>
        <begin position="97"/>
        <end position="132"/>
    </location>
</feature>
<evidence type="ECO:0000313" key="3">
    <source>
        <dbReference type="EMBL" id="ROT85109.1"/>
    </source>
</evidence>
<protein>
    <submittedName>
        <fullName evidence="3">Uncharacterized protein</fullName>
    </submittedName>
</protein>
<feature type="compositionally biased region" description="Polar residues" evidence="1">
    <location>
        <begin position="122"/>
        <end position="132"/>
    </location>
</feature>
<organism evidence="3 4">
    <name type="scientific">Penaeus vannamei</name>
    <name type="common">Whiteleg shrimp</name>
    <name type="synonym">Litopenaeus vannamei</name>
    <dbReference type="NCBI Taxonomy" id="6689"/>
    <lineage>
        <taxon>Eukaryota</taxon>
        <taxon>Metazoa</taxon>
        <taxon>Ecdysozoa</taxon>
        <taxon>Arthropoda</taxon>
        <taxon>Crustacea</taxon>
        <taxon>Multicrustacea</taxon>
        <taxon>Malacostraca</taxon>
        <taxon>Eumalacostraca</taxon>
        <taxon>Eucarida</taxon>
        <taxon>Decapoda</taxon>
        <taxon>Dendrobranchiata</taxon>
        <taxon>Penaeoidea</taxon>
        <taxon>Penaeidae</taxon>
        <taxon>Penaeus</taxon>
    </lineage>
</organism>
<gene>
    <name evidence="3" type="ORF">C7M84_021342</name>
</gene>
<feature type="chain" id="PRO_5019287070" evidence="2">
    <location>
        <begin position="25"/>
        <end position="166"/>
    </location>
</feature>
<dbReference type="Proteomes" id="UP000283509">
    <property type="component" value="Unassembled WGS sequence"/>
</dbReference>
<accession>A0A423U8T5</accession>
<comment type="caution">
    <text evidence="3">The sequence shown here is derived from an EMBL/GenBank/DDBJ whole genome shotgun (WGS) entry which is preliminary data.</text>
</comment>
<feature type="signal peptide" evidence="2">
    <location>
        <begin position="1"/>
        <end position="24"/>
    </location>
</feature>
<name>A0A423U8T5_PENVA</name>
<reference evidence="3 4" key="2">
    <citation type="submission" date="2019-01" db="EMBL/GenBank/DDBJ databases">
        <title>The decoding of complex shrimp genome reveals the adaptation for benthos swimmer, frequently molting mechanism and breeding impact on genome.</title>
        <authorList>
            <person name="Sun Y."/>
            <person name="Gao Y."/>
            <person name="Yu Y."/>
        </authorList>
    </citation>
    <scope>NUCLEOTIDE SEQUENCE [LARGE SCALE GENOMIC DNA]</scope>
    <source>
        <tissue evidence="3">Muscle</tissue>
    </source>
</reference>